<organism evidence="1">
    <name type="scientific">uncultured Caudovirales phage</name>
    <dbReference type="NCBI Taxonomy" id="2100421"/>
    <lineage>
        <taxon>Viruses</taxon>
        <taxon>Duplodnaviria</taxon>
        <taxon>Heunggongvirae</taxon>
        <taxon>Uroviricota</taxon>
        <taxon>Caudoviricetes</taxon>
        <taxon>Peduoviridae</taxon>
        <taxon>Maltschvirus</taxon>
        <taxon>Maltschvirus maltsch</taxon>
    </lineage>
</organism>
<accession>A0A6J5KIR8</accession>
<protein>
    <submittedName>
        <fullName evidence="1">NK domain containing protein</fullName>
    </submittedName>
</protein>
<evidence type="ECO:0000313" key="1">
    <source>
        <dbReference type="EMBL" id="CAB4121461.1"/>
    </source>
</evidence>
<name>A0A6J5KIR8_9CAUD</name>
<gene>
    <name evidence="1" type="ORF">UFOVP11_44</name>
</gene>
<dbReference type="Gene3D" id="3.40.50.300">
    <property type="entry name" value="P-loop containing nucleotide triphosphate hydrolases"/>
    <property type="match status" value="1"/>
</dbReference>
<sequence>MKCFYLVGYHGCGKTTQANLLEKEFPNFNYVGGKAGLDAVGSVDELVGLVKASKRDMVIHGCIFQTEPTLLRLSRLTDLHIIVMYSFPYTVEARTLKRGAESYNLDKFKTHYSFIKKLPAWKKKYTFNLSIVDNNLGVESVYRAIKKCVQS</sequence>
<proteinExistence type="predicted"/>
<dbReference type="EMBL" id="LR796147">
    <property type="protein sequence ID" value="CAB4121461.1"/>
    <property type="molecule type" value="Genomic_DNA"/>
</dbReference>
<reference evidence="1" key="1">
    <citation type="submission" date="2020-04" db="EMBL/GenBank/DDBJ databases">
        <authorList>
            <person name="Chiriac C."/>
            <person name="Salcher M."/>
            <person name="Ghai R."/>
            <person name="Kavagutti S V."/>
        </authorList>
    </citation>
    <scope>NUCLEOTIDE SEQUENCE</scope>
</reference>
<dbReference type="SUPFAM" id="SSF52540">
    <property type="entry name" value="P-loop containing nucleoside triphosphate hydrolases"/>
    <property type="match status" value="1"/>
</dbReference>
<dbReference type="InterPro" id="IPR027417">
    <property type="entry name" value="P-loop_NTPase"/>
</dbReference>